<gene>
    <name evidence="4" type="ORF">CYL18_06730</name>
</gene>
<feature type="domain" description="DUF4097" evidence="2">
    <location>
        <begin position="115"/>
        <end position="339"/>
    </location>
</feature>
<reference evidence="4 5" key="1">
    <citation type="submission" date="2017-12" db="EMBL/GenBank/DDBJ databases">
        <title>Taxonomic description and draft genome of Pradoshia cofamensis Gen. nov., sp. nov., a thermotolerant bacillale isolated from anterior gut of earthworm Eisenia fetida.</title>
        <authorList>
            <person name="Saha T."/>
            <person name="Chakraborty R."/>
        </authorList>
    </citation>
    <scope>NUCLEOTIDE SEQUENCE [LARGE SCALE GENOMIC DNA]</scope>
    <source>
        <strain evidence="4 5">EAG3</strain>
    </source>
</reference>
<evidence type="ECO:0000259" key="3">
    <source>
        <dbReference type="Pfam" id="PF22746"/>
    </source>
</evidence>
<feature type="compositionally biased region" description="Basic and acidic residues" evidence="1">
    <location>
        <begin position="57"/>
        <end position="66"/>
    </location>
</feature>
<accession>A0A2S7N2M8</accession>
<comment type="caution">
    <text evidence="4">The sequence shown here is derived from an EMBL/GenBank/DDBJ whole genome shotgun (WGS) entry which is preliminary data.</text>
</comment>
<evidence type="ECO:0000256" key="1">
    <source>
        <dbReference type="SAM" id="MobiDB-lite"/>
    </source>
</evidence>
<name>A0A2S7N2M8_9BACI</name>
<dbReference type="EMBL" id="PKOZ01000002">
    <property type="protein sequence ID" value="PQD96284.1"/>
    <property type="molecule type" value="Genomic_DNA"/>
</dbReference>
<protein>
    <submittedName>
        <fullName evidence="4">DUF4097 domain-containing protein</fullName>
    </submittedName>
</protein>
<dbReference type="InterPro" id="IPR016599">
    <property type="entry name" value="UCP012569"/>
</dbReference>
<feature type="compositionally biased region" description="Basic and acidic residues" evidence="1">
    <location>
        <begin position="38"/>
        <end position="49"/>
    </location>
</feature>
<evidence type="ECO:0000259" key="2">
    <source>
        <dbReference type="Pfam" id="PF13349"/>
    </source>
</evidence>
<dbReference type="PIRSF" id="PIRSF012569">
    <property type="entry name" value="UCP012569"/>
    <property type="match status" value="1"/>
</dbReference>
<dbReference type="InterPro" id="IPR053959">
    <property type="entry name" value="YvlB/LiaX_N"/>
</dbReference>
<dbReference type="AlphaFoldDB" id="A0A2S7N2M8"/>
<evidence type="ECO:0000313" key="5">
    <source>
        <dbReference type="Proteomes" id="UP000239663"/>
    </source>
</evidence>
<dbReference type="InterPro" id="IPR025164">
    <property type="entry name" value="Toastrack_DUF4097"/>
</dbReference>
<evidence type="ECO:0000313" key="4">
    <source>
        <dbReference type="EMBL" id="PQD96284.1"/>
    </source>
</evidence>
<organism evidence="4 5">
    <name type="scientific">Pradoshia eiseniae</name>
    <dbReference type="NCBI Taxonomy" id="2064768"/>
    <lineage>
        <taxon>Bacteria</taxon>
        <taxon>Bacillati</taxon>
        <taxon>Bacillota</taxon>
        <taxon>Bacilli</taxon>
        <taxon>Bacillales</taxon>
        <taxon>Bacillaceae</taxon>
        <taxon>Pradoshia</taxon>
    </lineage>
</organism>
<dbReference type="Proteomes" id="UP000239663">
    <property type="component" value="Unassembled WGS sequence"/>
</dbReference>
<dbReference type="Gene3D" id="2.160.20.120">
    <property type="match status" value="1"/>
</dbReference>
<feature type="region of interest" description="Disordered" evidence="1">
    <location>
        <begin position="38"/>
        <end position="69"/>
    </location>
</feature>
<dbReference type="Pfam" id="PF13349">
    <property type="entry name" value="DUF4097"/>
    <property type="match status" value="1"/>
</dbReference>
<sequence>MTNMNDEKKRILEMVKEGLLNADEALLLLEQLDKKEKLAQQENQQESRELATTVQPEGDRKQEQPHAKKTVSTMDRILGVVDDVVKKIKDIDFDWNFGSSIEIDHLYHQETKPFNMIDIDVANGEITIAPWDRNEVDIECKAKVYRAENTTEAREKLQNQIVNKIENGKLKFSLQDRAIKLKATIKVPKNRYQELRIRLFNGGITGEDMNVDEIKTKTANGTIAFRDFNAREAEFETVNGAIKLTSFDAGELEVDTMNGSIQVDGSFRTADIQTINGSIQCKQAGQYGETLRAKAQAGSINLQIPQGTTCDGELKSNLGSFNIDLKGIQVVEEKNDIVQKMLRFQSMQKEEHSMHVFAESKAGSIKVKHTL</sequence>
<keyword evidence="5" id="KW-1185">Reference proteome</keyword>
<feature type="domain" description="YvlB/LiaX N-terminal" evidence="3">
    <location>
        <begin position="6"/>
        <end position="37"/>
    </location>
</feature>
<proteinExistence type="predicted"/>
<dbReference type="Pfam" id="PF22746">
    <property type="entry name" value="SHOCT-like_DUF2089-C"/>
    <property type="match status" value="1"/>
</dbReference>